<gene>
    <name evidence="1" type="ORF">HPG69_015768</name>
</gene>
<evidence type="ECO:0000313" key="2">
    <source>
        <dbReference type="Proteomes" id="UP000551758"/>
    </source>
</evidence>
<name>A0A7J7E7K0_DICBM</name>
<dbReference type="AlphaFoldDB" id="A0A7J7E7K0"/>
<sequence>MEPNGKLLPIVIQVRCPGNLPPKTVLCSPQPLLRDKDHWLLSPSLTSFSETVLSPITPFFLAACSLLTWNRLFESHNGLYFQLQELQYHLLNNHLLAKVIAVATIISLTLSYIVPPLTLLILPSSPHLQFSHFASMCIFIYTGQCASANLGQVICNGGGVSLRTQNRRIECMCQQPGSLSGSPIAAGLSLLEPRYHAEATTHLQGYDKKGYCRLTALSPPGPYAQKG</sequence>
<proteinExistence type="predicted"/>
<organism evidence="1 2">
    <name type="scientific">Diceros bicornis minor</name>
    <name type="common">South-central black rhinoceros</name>
    <dbReference type="NCBI Taxonomy" id="77932"/>
    <lineage>
        <taxon>Eukaryota</taxon>
        <taxon>Metazoa</taxon>
        <taxon>Chordata</taxon>
        <taxon>Craniata</taxon>
        <taxon>Vertebrata</taxon>
        <taxon>Euteleostomi</taxon>
        <taxon>Mammalia</taxon>
        <taxon>Eutheria</taxon>
        <taxon>Laurasiatheria</taxon>
        <taxon>Perissodactyla</taxon>
        <taxon>Rhinocerotidae</taxon>
        <taxon>Diceros</taxon>
    </lineage>
</organism>
<reference evidence="1 2" key="1">
    <citation type="journal article" date="2020" name="Mol. Biol. Evol.">
        <title>Interspecific Gene Flow and the Evolution of Specialization in Black and White Rhinoceros.</title>
        <authorList>
            <person name="Moodley Y."/>
            <person name="Westbury M.V."/>
            <person name="Russo I.M."/>
            <person name="Gopalakrishnan S."/>
            <person name="Rakotoarivelo A."/>
            <person name="Olsen R.A."/>
            <person name="Prost S."/>
            <person name="Tunstall T."/>
            <person name="Ryder O.A."/>
            <person name="Dalen L."/>
            <person name="Bruford M.W."/>
        </authorList>
    </citation>
    <scope>NUCLEOTIDE SEQUENCE [LARGE SCALE GENOMIC DNA]</scope>
    <source>
        <strain evidence="1">SBR-YM</strain>
        <tissue evidence="1">Skin</tissue>
    </source>
</reference>
<dbReference type="EMBL" id="JACDTQ010003894">
    <property type="protein sequence ID" value="KAF5911790.1"/>
    <property type="molecule type" value="Genomic_DNA"/>
</dbReference>
<protein>
    <submittedName>
        <fullName evidence="1">Uncharacterized protein</fullName>
    </submittedName>
</protein>
<evidence type="ECO:0000313" key="1">
    <source>
        <dbReference type="EMBL" id="KAF5911790.1"/>
    </source>
</evidence>
<dbReference type="Proteomes" id="UP000551758">
    <property type="component" value="Unassembled WGS sequence"/>
</dbReference>
<accession>A0A7J7E7K0</accession>
<comment type="caution">
    <text evidence="1">The sequence shown here is derived from an EMBL/GenBank/DDBJ whole genome shotgun (WGS) entry which is preliminary data.</text>
</comment>
<keyword evidence="2" id="KW-1185">Reference proteome</keyword>